<dbReference type="EMBL" id="CH477470">
    <property type="protein sequence ID" value="EAT40434.1"/>
    <property type="molecule type" value="Genomic_DNA"/>
</dbReference>
<accession>Q170Q7</accession>
<reference evidence="2" key="1">
    <citation type="submission" date="2005-10" db="EMBL/GenBank/DDBJ databases">
        <authorList>
            <person name="Loftus B.J."/>
            <person name="Nene V.M."/>
            <person name="Hannick L.I."/>
            <person name="Bidwell S."/>
            <person name="Haas B."/>
            <person name="Amedeo P."/>
            <person name="Orvis J."/>
            <person name="Wortman J.R."/>
            <person name="White O.R."/>
            <person name="Salzberg S."/>
            <person name="Shumway M."/>
            <person name="Koo H."/>
            <person name="Zhao Y."/>
            <person name="Holmes M."/>
            <person name="Miller J."/>
            <person name="Schatz M."/>
            <person name="Pop M."/>
            <person name="Pai G."/>
            <person name="Utterback T."/>
            <person name="Rogers Y.-H."/>
            <person name="Kravitz S."/>
            <person name="Fraser C.M."/>
        </authorList>
    </citation>
    <scope>NUCLEOTIDE SEQUENCE</scope>
    <source>
        <strain evidence="2">Liverpool</strain>
    </source>
</reference>
<keyword evidence="1" id="KW-0812">Transmembrane</keyword>
<dbReference type="HOGENOM" id="CLU_2446859_0_0_1"/>
<proteinExistence type="predicted"/>
<evidence type="ECO:0000256" key="1">
    <source>
        <dbReference type="SAM" id="Phobius"/>
    </source>
</evidence>
<protein>
    <submittedName>
        <fullName evidence="2">AAEL007833-PA</fullName>
    </submittedName>
</protein>
<evidence type="ECO:0000313" key="3">
    <source>
        <dbReference type="Proteomes" id="UP000682892"/>
    </source>
</evidence>
<dbReference type="PaxDb" id="7159-AAEL007833-PA"/>
<reference evidence="2" key="2">
    <citation type="journal article" date="2007" name="Science">
        <title>Genome sequence of Aedes aegypti, a major arbovirus vector.</title>
        <authorList>
            <person name="Nene V."/>
            <person name="Wortman J.R."/>
            <person name="Lawson D."/>
            <person name="Haas B."/>
            <person name="Kodira C."/>
            <person name="Tu Z.J."/>
            <person name="Loftus B."/>
            <person name="Xi Z."/>
            <person name="Megy K."/>
            <person name="Grabherr M."/>
            <person name="Ren Q."/>
            <person name="Zdobnov E.M."/>
            <person name="Lobo N.F."/>
            <person name="Campbell K.S."/>
            <person name="Brown S.E."/>
            <person name="Bonaldo M.F."/>
            <person name="Zhu J."/>
            <person name="Sinkins S.P."/>
            <person name="Hogenkamp D.G."/>
            <person name="Amedeo P."/>
            <person name="Arensburger P."/>
            <person name="Atkinson P.W."/>
            <person name="Bidwell S."/>
            <person name="Biedler J."/>
            <person name="Birney E."/>
            <person name="Bruggner R.V."/>
            <person name="Costas J."/>
            <person name="Coy M.R."/>
            <person name="Crabtree J."/>
            <person name="Crawford M."/>
            <person name="Debruyn B."/>
            <person name="Decaprio D."/>
            <person name="Eiglmeier K."/>
            <person name="Eisenstadt E."/>
            <person name="El-Dorry H."/>
            <person name="Gelbart W.M."/>
            <person name="Gomes S.L."/>
            <person name="Hammond M."/>
            <person name="Hannick L.I."/>
            <person name="Hogan J.R."/>
            <person name="Holmes M.H."/>
            <person name="Jaffe D."/>
            <person name="Johnston J.S."/>
            <person name="Kennedy R.C."/>
            <person name="Koo H."/>
            <person name="Kravitz S."/>
            <person name="Kriventseva E.V."/>
            <person name="Kulp D."/>
            <person name="Labutti K."/>
            <person name="Lee E."/>
            <person name="Li S."/>
            <person name="Lovin D.D."/>
            <person name="Mao C."/>
            <person name="Mauceli E."/>
            <person name="Menck C.F."/>
            <person name="Miller J.R."/>
            <person name="Montgomery P."/>
            <person name="Mori A."/>
            <person name="Nascimento A.L."/>
            <person name="Naveira H.F."/>
            <person name="Nusbaum C."/>
            <person name="O'leary S."/>
            <person name="Orvis J."/>
            <person name="Pertea M."/>
            <person name="Quesneville H."/>
            <person name="Reidenbach K.R."/>
            <person name="Rogers Y.H."/>
            <person name="Roth C.W."/>
            <person name="Schneider J.R."/>
            <person name="Schatz M."/>
            <person name="Shumway M."/>
            <person name="Stanke M."/>
            <person name="Stinson E.O."/>
            <person name="Tubio J.M."/>
            <person name="Vanzee J.P."/>
            <person name="Verjovski-Almeida S."/>
            <person name="Werner D."/>
            <person name="White O."/>
            <person name="Wyder S."/>
            <person name="Zeng Q."/>
            <person name="Zhao Q."/>
            <person name="Zhao Y."/>
            <person name="Hill C.A."/>
            <person name="Raikhel A.S."/>
            <person name="Soares M.B."/>
            <person name="Knudson D.L."/>
            <person name="Lee N.H."/>
            <person name="Galagan J."/>
            <person name="Salzberg S.L."/>
            <person name="Paulsen I.T."/>
            <person name="Dimopoulos G."/>
            <person name="Collins F.H."/>
            <person name="Birren B."/>
            <person name="Fraser-Liggett C.M."/>
            <person name="Severson D.W."/>
        </authorList>
    </citation>
    <scope>NUCLEOTIDE SEQUENCE [LARGE SCALE GENOMIC DNA]</scope>
    <source>
        <strain evidence="2">Liverpool</strain>
    </source>
</reference>
<keyword evidence="1" id="KW-1133">Transmembrane helix</keyword>
<feature type="transmembrane region" description="Helical" evidence="1">
    <location>
        <begin position="56"/>
        <end position="83"/>
    </location>
</feature>
<organism evidence="2 3">
    <name type="scientific">Aedes aegypti</name>
    <name type="common">Yellowfever mosquito</name>
    <name type="synonym">Culex aegypti</name>
    <dbReference type="NCBI Taxonomy" id="7159"/>
    <lineage>
        <taxon>Eukaryota</taxon>
        <taxon>Metazoa</taxon>
        <taxon>Ecdysozoa</taxon>
        <taxon>Arthropoda</taxon>
        <taxon>Hexapoda</taxon>
        <taxon>Insecta</taxon>
        <taxon>Pterygota</taxon>
        <taxon>Neoptera</taxon>
        <taxon>Endopterygota</taxon>
        <taxon>Diptera</taxon>
        <taxon>Nematocera</taxon>
        <taxon>Culicoidea</taxon>
        <taxon>Culicidae</taxon>
        <taxon>Culicinae</taxon>
        <taxon>Aedini</taxon>
        <taxon>Aedes</taxon>
        <taxon>Stegomyia</taxon>
    </lineage>
</organism>
<keyword evidence="1" id="KW-0472">Membrane</keyword>
<feature type="non-terminal residue" evidence="2">
    <location>
        <position position="1"/>
    </location>
</feature>
<reference evidence="2" key="3">
    <citation type="submission" date="2012-09" db="EMBL/GenBank/DDBJ databases">
        <authorList>
            <consortium name="VectorBase"/>
        </authorList>
    </citation>
    <scope>NUCLEOTIDE SEQUENCE</scope>
    <source>
        <strain evidence="2">Liverpool</strain>
    </source>
</reference>
<evidence type="ECO:0000313" key="2">
    <source>
        <dbReference type="EMBL" id="EAT40434.1"/>
    </source>
</evidence>
<sequence length="90" mass="9841">RAQIKRILDYGFLSSSPLAQIVSAPAQIRIASKSDSLRLGAPDRDILSQSMQSASFGLLIIFHGTAAICHLPSSSLLLFYILFPSINIFY</sequence>
<gene>
    <name evidence="2" type="ORF">AaeL_AAEL007833</name>
</gene>
<dbReference type="AlphaFoldDB" id="Q170Q7"/>
<dbReference type="STRING" id="7159.Q170Q7"/>
<name>Q170Q7_AEDAE</name>
<dbReference type="Proteomes" id="UP000682892">
    <property type="component" value="Chromosome 1"/>
</dbReference>